<dbReference type="RefSeq" id="XP_056488341.1">
    <property type="nucleotide sequence ID" value="XM_056632790.1"/>
</dbReference>
<sequence length="309" mass="33550">MSPLSRPRILVLDIGLSRDTPDSCSGEILEFTPDGANQRVLVHKQALPDGLVVDVVRQRMYWTCMGLPGNPDGALYSANIDGADIQTVVAPGVVNTPKQLTLDTESAKLYFCDREGLCVYRCNVDGSDLEALIATGEPGSPPDGMTFCVGIAVAPKLGKFYWTQKGPSKGNRGRIFCANISTPTGQSAASRSDIRCILNDLPEPIDLEIDEASSTLYWTDRGELPWGNSLSRVRLDESGLPLPTTASPQKYEVLARHFSEAIGLKLDSERGEIYVADLGGSIYRCDMDGKQKLKIYSEDSRAFTGIALL</sequence>
<dbReference type="InterPro" id="IPR000033">
    <property type="entry name" value="LDLR_classB_rpt"/>
</dbReference>
<dbReference type="GeneID" id="81371770"/>
<name>A0A9X0B956_9EURO</name>
<dbReference type="InterPro" id="IPR011042">
    <property type="entry name" value="6-blade_b-propeller_TolB-like"/>
</dbReference>
<dbReference type="GO" id="GO:0005886">
    <property type="term" value="C:plasma membrane"/>
    <property type="evidence" value="ECO:0007669"/>
    <property type="project" value="TreeGrafter"/>
</dbReference>
<dbReference type="PANTHER" id="PTHR46513:SF13">
    <property type="entry name" value="EGF-LIKE DOMAIN-CONTAINING PROTEIN"/>
    <property type="match status" value="1"/>
</dbReference>
<comment type="caution">
    <text evidence="1">The sequence shown here is derived from an EMBL/GenBank/DDBJ whole genome shotgun (WGS) entry which is preliminary data.</text>
</comment>
<evidence type="ECO:0000313" key="2">
    <source>
        <dbReference type="Proteomes" id="UP001147747"/>
    </source>
</evidence>
<keyword evidence="2" id="KW-1185">Reference proteome</keyword>
<proteinExistence type="predicted"/>
<dbReference type="Proteomes" id="UP001147747">
    <property type="component" value="Unassembled WGS sequence"/>
</dbReference>
<dbReference type="SMART" id="SM00135">
    <property type="entry name" value="LY"/>
    <property type="match status" value="5"/>
</dbReference>
<dbReference type="InterPro" id="IPR050778">
    <property type="entry name" value="Cueball_EGF_LRP_Nidogen"/>
</dbReference>
<reference evidence="1" key="1">
    <citation type="submission" date="2022-12" db="EMBL/GenBank/DDBJ databases">
        <authorList>
            <person name="Petersen C."/>
        </authorList>
    </citation>
    <scope>NUCLEOTIDE SEQUENCE</scope>
    <source>
        <strain evidence="1">IBT 29677</strain>
    </source>
</reference>
<dbReference type="PANTHER" id="PTHR46513">
    <property type="entry name" value="VITELLOGENIN RECEPTOR-LIKE PROTEIN-RELATED-RELATED"/>
    <property type="match status" value="1"/>
</dbReference>
<protein>
    <submittedName>
        <fullName evidence="1">YWTD domain-containing protein</fullName>
    </submittedName>
</protein>
<dbReference type="EMBL" id="JAPZBU010000008">
    <property type="protein sequence ID" value="KAJ5392663.1"/>
    <property type="molecule type" value="Genomic_DNA"/>
</dbReference>
<accession>A0A9X0B956</accession>
<dbReference type="OrthoDB" id="5958943at2759"/>
<dbReference type="Gene3D" id="2.120.10.30">
    <property type="entry name" value="TolB, C-terminal domain"/>
    <property type="match status" value="2"/>
</dbReference>
<organism evidence="1 2">
    <name type="scientific">Penicillium cosmopolitanum</name>
    <dbReference type="NCBI Taxonomy" id="1131564"/>
    <lineage>
        <taxon>Eukaryota</taxon>
        <taxon>Fungi</taxon>
        <taxon>Dikarya</taxon>
        <taxon>Ascomycota</taxon>
        <taxon>Pezizomycotina</taxon>
        <taxon>Eurotiomycetes</taxon>
        <taxon>Eurotiomycetidae</taxon>
        <taxon>Eurotiales</taxon>
        <taxon>Aspergillaceae</taxon>
        <taxon>Penicillium</taxon>
    </lineage>
</organism>
<evidence type="ECO:0000313" key="1">
    <source>
        <dbReference type="EMBL" id="KAJ5392663.1"/>
    </source>
</evidence>
<gene>
    <name evidence="1" type="ORF">N7509_008153</name>
</gene>
<dbReference type="AlphaFoldDB" id="A0A9X0B956"/>
<dbReference type="SUPFAM" id="SSF63825">
    <property type="entry name" value="YWTD domain"/>
    <property type="match status" value="1"/>
</dbReference>
<dbReference type="GO" id="GO:0060070">
    <property type="term" value="P:canonical Wnt signaling pathway"/>
    <property type="evidence" value="ECO:0007669"/>
    <property type="project" value="TreeGrafter"/>
</dbReference>
<reference evidence="1" key="2">
    <citation type="journal article" date="2023" name="IMA Fungus">
        <title>Comparative genomic study of the Penicillium genus elucidates a diverse pangenome and 15 lateral gene transfer events.</title>
        <authorList>
            <person name="Petersen C."/>
            <person name="Sorensen T."/>
            <person name="Nielsen M.R."/>
            <person name="Sondergaard T.E."/>
            <person name="Sorensen J.L."/>
            <person name="Fitzpatrick D.A."/>
            <person name="Frisvad J.C."/>
            <person name="Nielsen K.L."/>
        </authorList>
    </citation>
    <scope>NUCLEOTIDE SEQUENCE</scope>
    <source>
        <strain evidence="1">IBT 29677</strain>
    </source>
</reference>